<dbReference type="GO" id="GO:0016866">
    <property type="term" value="F:intramolecular transferase activity"/>
    <property type="evidence" value="ECO:0007669"/>
    <property type="project" value="InterPro"/>
</dbReference>
<evidence type="ECO:0000256" key="4">
    <source>
        <dbReference type="ARBA" id="ARBA00023235"/>
    </source>
</evidence>
<dbReference type="InterPro" id="IPR006400">
    <property type="entry name" value="Hopene-cyclase"/>
</dbReference>
<dbReference type="Gene3D" id="1.50.10.20">
    <property type="match status" value="2"/>
</dbReference>
<dbReference type="PANTHER" id="PTHR11764:SF20">
    <property type="entry name" value="LANOSTEROL SYNTHASE"/>
    <property type="match status" value="1"/>
</dbReference>
<accession>A0A8D4VQE3</accession>
<dbReference type="SUPFAM" id="SSF48239">
    <property type="entry name" value="Terpenoid cyclases/Protein prenyltransferases"/>
    <property type="match status" value="2"/>
</dbReference>
<sequence>MLNANAASIRMDNLDLQSVPLDAKLPAHAAAPESRLDAAIGSATNHLLSLQHADGHWVFELEADCTIPSEYIMMMHFMDEIDLELQAKIANFVRSRQNADGSWPLFTGAPGDISCSVKAYYALKMAGDNIDAPHMVKARHWIHDQGGAAKSNVFTRIALAMFEQVPWRATPFIPVEIMHLPKWFPFHLDKVSYWSRTVMVPLFILCSLKVKARNPHEVHIRELFITKPELERGYFDHVKTPLGKAILAVERFFRLFEPLFAATLRKSAIEKAFAWFEPRLNGEDGLGAIFPAMVNAYEAMDAIGIPENDPRRVTAKKAIEKLLVFQGDKVYCQPCVSPIWDTGLTALALQEVLKADDDARTKEAVSHSLRWLASKQIAADAPGDWRINCEEGQVCGGWAFQYGNDYYPDVDDTAVVAVAMKQAQDPQFADNLERAGSWIAAMQSSNGGFGAFDVDNDHYYLNHIPFADHGALLDPPTADVSGRCAMYLAMLVDQQPELKPALDRVLDYLGNEQEADGAWFGRWGTNYIYGTWSVLLAFEYAGVPKDDPRVRKAVAWLHSVQREDGGWGEDNWSYHDASTRGQFGYSTAFQTAFALIALLAAGEGDSPAVRRGVEFLLSKQEADGVWNDPCFTAPGFPKVFYLKYHGYDKFFPLWALAKYRNALAAAR</sequence>
<feature type="domain" description="Squalene cyclase N-terminal" evidence="6">
    <location>
        <begin position="41"/>
        <end position="324"/>
    </location>
</feature>
<dbReference type="InterPro" id="IPR032696">
    <property type="entry name" value="SQ_cyclase_C"/>
</dbReference>
<dbReference type="SFLD" id="SFLDG01016">
    <property type="entry name" value="Prenyltransferase_Like_2"/>
    <property type="match status" value="1"/>
</dbReference>
<dbReference type="AlphaFoldDB" id="A0A8D4VQE3"/>
<dbReference type="Proteomes" id="UP000824988">
    <property type="component" value="Chromosome"/>
</dbReference>
<proteinExistence type="inferred from homology"/>
<comment type="similarity">
    <text evidence="2">Belongs to the terpene cyclase/mutase family.</text>
</comment>
<name>A0A8D4VQE3_9GAMM</name>
<evidence type="ECO:0000259" key="6">
    <source>
        <dbReference type="Pfam" id="PF13249"/>
    </source>
</evidence>
<feature type="domain" description="Squalene cyclase C-terminal" evidence="5">
    <location>
        <begin position="336"/>
        <end position="661"/>
    </location>
</feature>
<dbReference type="InterPro" id="IPR008930">
    <property type="entry name" value="Terpenoid_cyclase/PrenylTrfase"/>
</dbReference>
<keyword evidence="4" id="KW-0413">Isomerase</keyword>
<keyword evidence="8" id="KW-1185">Reference proteome</keyword>
<dbReference type="InterPro" id="IPR018333">
    <property type="entry name" value="Squalene_cyclase"/>
</dbReference>
<keyword evidence="3" id="KW-0677">Repeat</keyword>
<dbReference type="NCBIfam" id="TIGR01787">
    <property type="entry name" value="squalene_cyclas"/>
    <property type="match status" value="1"/>
</dbReference>
<evidence type="ECO:0000313" key="7">
    <source>
        <dbReference type="EMBL" id="BBL70729.1"/>
    </source>
</evidence>
<evidence type="ECO:0000259" key="5">
    <source>
        <dbReference type="Pfam" id="PF13243"/>
    </source>
</evidence>
<dbReference type="GO" id="GO:0016104">
    <property type="term" value="P:triterpenoid biosynthetic process"/>
    <property type="evidence" value="ECO:0007669"/>
    <property type="project" value="InterPro"/>
</dbReference>
<comment type="pathway">
    <text evidence="1">Secondary metabolite biosynthesis; hopanoid biosynthesis.</text>
</comment>
<dbReference type="GO" id="GO:0005811">
    <property type="term" value="C:lipid droplet"/>
    <property type="evidence" value="ECO:0007669"/>
    <property type="project" value="InterPro"/>
</dbReference>
<reference evidence="7" key="1">
    <citation type="submission" date="2019-06" db="EMBL/GenBank/DDBJ databases">
        <title>Complete genome sequence of Methylogaea oryzae strain JCM16910.</title>
        <authorList>
            <person name="Asakawa S."/>
        </authorList>
    </citation>
    <scope>NUCLEOTIDE SEQUENCE</scope>
    <source>
        <strain evidence="7">E10</strain>
    </source>
</reference>
<evidence type="ECO:0000256" key="2">
    <source>
        <dbReference type="ARBA" id="ARBA00009755"/>
    </source>
</evidence>
<dbReference type="EMBL" id="AP019782">
    <property type="protein sequence ID" value="BBL70729.1"/>
    <property type="molecule type" value="Genomic_DNA"/>
</dbReference>
<dbReference type="CDD" id="cd02892">
    <property type="entry name" value="SQCY_1"/>
    <property type="match status" value="1"/>
</dbReference>
<dbReference type="Pfam" id="PF13243">
    <property type="entry name" value="SQHop_cyclase_C"/>
    <property type="match status" value="1"/>
</dbReference>
<dbReference type="UniPathway" id="UPA00337"/>
<gene>
    <name evidence="7" type="primary">shc</name>
    <name evidence="7" type="ORF">MoryE10_13350</name>
</gene>
<dbReference type="Pfam" id="PF13249">
    <property type="entry name" value="SQHop_cyclase_N"/>
    <property type="match status" value="1"/>
</dbReference>
<organism evidence="7 8">
    <name type="scientific">Methylogaea oryzae</name>
    <dbReference type="NCBI Taxonomy" id="1295382"/>
    <lineage>
        <taxon>Bacteria</taxon>
        <taxon>Pseudomonadati</taxon>
        <taxon>Pseudomonadota</taxon>
        <taxon>Gammaproteobacteria</taxon>
        <taxon>Methylococcales</taxon>
        <taxon>Methylococcaceae</taxon>
        <taxon>Methylogaea</taxon>
    </lineage>
</organism>
<dbReference type="PANTHER" id="PTHR11764">
    <property type="entry name" value="TERPENE CYCLASE/MUTASE FAMILY MEMBER"/>
    <property type="match status" value="1"/>
</dbReference>
<protein>
    <submittedName>
        <fullName evidence="7">Squalene-hopene cyclase</fullName>
    </submittedName>
</protein>
<dbReference type="KEGG" id="moz:MoryE10_13350"/>
<dbReference type="InterPro" id="IPR032697">
    <property type="entry name" value="SQ_cyclase_N"/>
</dbReference>
<evidence type="ECO:0000313" key="8">
    <source>
        <dbReference type="Proteomes" id="UP000824988"/>
    </source>
</evidence>
<evidence type="ECO:0000256" key="3">
    <source>
        <dbReference type="ARBA" id="ARBA00022737"/>
    </source>
</evidence>
<dbReference type="NCBIfam" id="TIGR01507">
    <property type="entry name" value="hopene_cyclase"/>
    <property type="match status" value="1"/>
</dbReference>
<evidence type="ECO:0000256" key="1">
    <source>
        <dbReference type="ARBA" id="ARBA00004999"/>
    </source>
</evidence>